<organism evidence="1">
    <name type="scientific">Siphoviridae sp. ctqPo10</name>
    <dbReference type="NCBI Taxonomy" id="2827948"/>
    <lineage>
        <taxon>Viruses</taxon>
        <taxon>Duplodnaviria</taxon>
        <taxon>Heunggongvirae</taxon>
        <taxon>Uroviricota</taxon>
        <taxon>Caudoviricetes</taxon>
    </lineage>
</organism>
<protein>
    <submittedName>
        <fullName evidence="1">Uncharacterized protein</fullName>
    </submittedName>
</protein>
<proteinExistence type="predicted"/>
<reference evidence="1" key="1">
    <citation type="journal article" date="2021" name="Proc. Natl. Acad. Sci. U.S.A.">
        <title>A Catalog of Tens of Thousands of Viruses from Human Metagenomes Reveals Hidden Associations with Chronic Diseases.</title>
        <authorList>
            <person name="Tisza M.J."/>
            <person name="Buck C.B."/>
        </authorList>
    </citation>
    <scope>NUCLEOTIDE SEQUENCE</scope>
    <source>
        <strain evidence="1">CtqPo10</strain>
    </source>
</reference>
<sequence>MDVLSYIITSRLLSCPGGNGANIKLDENGNIITDEDATLYVDFPTASLMTDGDIFSVTNSYLIAKIIGDVAELNKKAWIYSML</sequence>
<evidence type="ECO:0000313" key="1">
    <source>
        <dbReference type="EMBL" id="DAF54874.1"/>
    </source>
</evidence>
<name>A0A8S5SWF6_9CAUD</name>
<accession>A0A8S5SWF6</accession>
<dbReference type="EMBL" id="BK032682">
    <property type="protein sequence ID" value="DAF54874.1"/>
    <property type="molecule type" value="Genomic_DNA"/>
</dbReference>